<keyword evidence="6" id="KW-1185">Reference proteome</keyword>
<dbReference type="PANTHER" id="PTHR21495">
    <property type="entry name" value="NUCLEOPORIN-RELATED"/>
    <property type="match status" value="1"/>
</dbReference>
<dbReference type="Pfam" id="PF03018">
    <property type="entry name" value="Dirigent"/>
    <property type="match status" value="1"/>
</dbReference>
<evidence type="ECO:0000256" key="4">
    <source>
        <dbReference type="RuleBase" id="RU363099"/>
    </source>
</evidence>
<organism evidence="5 6">
    <name type="scientific">Panicum virgatum</name>
    <name type="common">Blackwell switchgrass</name>
    <dbReference type="NCBI Taxonomy" id="38727"/>
    <lineage>
        <taxon>Eukaryota</taxon>
        <taxon>Viridiplantae</taxon>
        <taxon>Streptophyta</taxon>
        <taxon>Embryophyta</taxon>
        <taxon>Tracheophyta</taxon>
        <taxon>Spermatophyta</taxon>
        <taxon>Magnoliopsida</taxon>
        <taxon>Liliopsida</taxon>
        <taxon>Poales</taxon>
        <taxon>Poaceae</taxon>
        <taxon>PACMAD clade</taxon>
        <taxon>Panicoideae</taxon>
        <taxon>Panicodae</taxon>
        <taxon>Paniceae</taxon>
        <taxon>Panicinae</taxon>
        <taxon>Panicum</taxon>
        <taxon>Panicum sect. Hiantes</taxon>
    </lineage>
</organism>
<dbReference type="AlphaFoldDB" id="A0A8T0T062"/>
<comment type="similarity">
    <text evidence="1 4">Belongs to the plant dirigent protein family.</text>
</comment>
<comment type="function">
    <text evidence="4">Dirigent proteins impart stereoselectivity on the phenoxy radical-coupling reaction, yielding optically active lignans from two molecules of coniferyl alcohol in the biosynthesis of lignans, flavonolignans, and alkaloids and thus plays a central role in plant secondary metabolism.</text>
</comment>
<dbReference type="OrthoDB" id="1864232at2759"/>
<protein>
    <recommendedName>
        <fullName evidence="4">Dirigent protein</fullName>
    </recommendedName>
</protein>
<evidence type="ECO:0000256" key="1">
    <source>
        <dbReference type="ARBA" id="ARBA00010746"/>
    </source>
</evidence>
<name>A0A8T0T062_PANVG</name>
<comment type="subcellular location">
    <subcellularLocation>
        <location evidence="4">Secreted</location>
        <location evidence="4">Extracellular space</location>
        <location evidence="4">Apoplast</location>
    </subcellularLocation>
</comment>
<comment type="caution">
    <text evidence="5">The sequence shown here is derived from an EMBL/GenBank/DDBJ whole genome shotgun (WGS) entry which is preliminary data.</text>
</comment>
<reference evidence="5" key="1">
    <citation type="submission" date="2020-05" db="EMBL/GenBank/DDBJ databases">
        <title>WGS assembly of Panicum virgatum.</title>
        <authorList>
            <person name="Lovell J.T."/>
            <person name="Jenkins J."/>
            <person name="Shu S."/>
            <person name="Juenger T.E."/>
            <person name="Schmutz J."/>
        </authorList>
    </citation>
    <scope>NUCLEOTIDE SEQUENCE</scope>
    <source>
        <strain evidence="5">AP13</strain>
    </source>
</reference>
<dbReference type="EMBL" id="CM029044">
    <property type="protein sequence ID" value="KAG2604491.1"/>
    <property type="molecule type" value="Genomic_DNA"/>
</dbReference>
<gene>
    <name evidence="5" type="ORF">PVAP13_4NG066861</name>
</gene>
<keyword evidence="3 4" id="KW-0964">Secreted</keyword>
<accession>A0A8T0T062</accession>
<proteinExistence type="inferred from homology"/>
<evidence type="ECO:0000313" key="6">
    <source>
        <dbReference type="Proteomes" id="UP000823388"/>
    </source>
</evidence>
<dbReference type="InterPro" id="IPR044859">
    <property type="entry name" value="Allene_oxi_cyc_Dirigent"/>
</dbReference>
<dbReference type="GO" id="GO:0048046">
    <property type="term" value="C:apoplast"/>
    <property type="evidence" value="ECO:0007669"/>
    <property type="project" value="UniProtKB-SubCell"/>
</dbReference>
<dbReference type="Gene3D" id="2.40.480.10">
    <property type="entry name" value="Allene oxide cyclase-like"/>
    <property type="match status" value="1"/>
</dbReference>
<evidence type="ECO:0000256" key="3">
    <source>
        <dbReference type="ARBA" id="ARBA00022525"/>
    </source>
</evidence>
<evidence type="ECO:0000313" key="5">
    <source>
        <dbReference type="EMBL" id="KAG2604491.1"/>
    </source>
</evidence>
<dbReference type="GO" id="GO:0009699">
    <property type="term" value="P:phenylpropanoid biosynthetic process"/>
    <property type="evidence" value="ECO:0007669"/>
    <property type="project" value="UniProtKB-ARBA"/>
</dbReference>
<evidence type="ECO:0000256" key="2">
    <source>
        <dbReference type="ARBA" id="ARBA00011738"/>
    </source>
</evidence>
<dbReference type="InterPro" id="IPR004265">
    <property type="entry name" value="Dirigent"/>
</dbReference>
<keyword evidence="4" id="KW-0052">Apoplast</keyword>
<sequence length="211" mass="22431">MASSVANTTSSKRRRLLLLLAAAVALTILAPPPVAALRRRAVHLTVYVQEILDGPGQTEKLLIKGPGPANPSLWPPHNYFGDTIVMDDLVTEAVANNSKPIGRVYGIYMTASMTRPVYTVSFTLHLTAGPYNGSTIVMAGIDDDDMGVREHAVVGGTGALRGAEGYVFGIVKPFTSSYVVMELDIYMTVPVPAVPRPKARAAAASPLITDQ</sequence>
<comment type="subunit">
    <text evidence="2 4">Homodimer.</text>
</comment>
<dbReference type="Proteomes" id="UP000823388">
    <property type="component" value="Chromosome 4N"/>
</dbReference>